<proteinExistence type="inferred from homology"/>
<dbReference type="RefSeq" id="WP_187558846.1">
    <property type="nucleotide sequence ID" value="NZ_JACRTP010000004.1"/>
</dbReference>
<dbReference type="Pfam" id="PF13412">
    <property type="entry name" value="HTH_24"/>
    <property type="match status" value="1"/>
</dbReference>
<dbReference type="PANTHER" id="PTHR18964">
    <property type="entry name" value="ROK (REPRESSOR, ORF, KINASE) FAMILY"/>
    <property type="match status" value="1"/>
</dbReference>
<dbReference type="InterPro" id="IPR043129">
    <property type="entry name" value="ATPase_NBD"/>
</dbReference>
<dbReference type="Pfam" id="PF00480">
    <property type="entry name" value="ROK"/>
    <property type="match status" value="1"/>
</dbReference>
<evidence type="ECO:0000256" key="3">
    <source>
        <dbReference type="ARBA" id="ARBA00022629"/>
    </source>
</evidence>
<sequence length="388" mass="44240">MAIANQEMIRDNNRRQVLEYLVNHPPISRAALSQQLHLTKATISNIVQELIEQHLILEIGSAQTSLGRKPILLEFQKKCGYVLSIDVHPSQIIALTSDLKGENCRLKEYPFQKEDNLYKNLCRIIRDILPEYGNCPYKIVGITIGIYGVVQQNQILFTPYYPLPDSNLAKLLESEFHIPVFVENESNLSVLGESAFHHYDQNMVLLNIHDGIGMGIMINGHLYRGQDGYAGEIGHTILFPDGKPCPCGNHGCLEQYASEKAILEEYARLTHQEQVTIDAFVRDYQNQVPEALEMMELFSKYISIAINNIINTFNIELVVLNSSFSNYIPQINLSIQDYLHHHQNRKCQIIPSRLQDISGLMGGIRIGVERFLDIRHLIIENFSSNKIR</sequence>
<name>A0ABR7PD23_9FIRM</name>
<organism evidence="4 5">
    <name type="scientific">Blautia stercoris</name>
    <dbReference type="NCBI Taxonomy" id="871664"/>
    <lineage>
        <taxon>Bacteria</taxon>
        <taxon>Bacillati</taxon>
        <taxon>Bacillota</taxon>
        <taxon>Clostridia</taxon>
        <taxon>Lachnospirales</taxon>
        <taxon>Lachnospiraceae</taxon>
        <taxon>Blautia</taxon>
    </lineage>
</organism>
<accession>A0ABR7PD23</accession>
<evidence type="ECO:0000256" key="1">
    <source>
        <dbReference type="ARBA" id="ARBA00002486"/>
    </source>
</evidence>
<dbReference type="Proteomes" id="UP000661649">
    <property type="component" value="Unassembled WGS sequence"/>
</dbReference>
<dbReference type="PANTHER" id="PTHR18964:SF149">
    <property type="entry name" value="BIFUNCTIONAL UDP-N-ACETYLGLUCOSAMINE 2-EPIMERASE_N-ACETYLMANNOSAMINE KINASE"/>
    <property type="match status" value="1"/>
</dbReference>
<dbReference type="EMBL" id="JACRTP010000004">
    <property type="protein sequence ID" value="MBC8629128.1"/>
    <property type="molecule type" value="Genomic_DNA"/>
</dbReference>
<comment type="function">
    <text evidence="1">Transcriptional repressor of xylose-utilizing enzymes.</text>
</comment>
<keyword evidence="5" id="KW-1185">Reference proteome</keyword>
<keyword evidence="3" id="KW-0859">Xylose metabolism</keyword>
<dbReference type="InterPro" id="IPR036390">
    <property type="entry name" value="WH_DNA-bd_sf"/>
</dbReference>
<reference evidence="4 5" key="1">
    <citation type="submission" date="2020-08" db="EMBL/GenBank/DDBJ databases">
        <title>Genome public.</title>
        <authorList>
            <person name="Liu C."/>
            <person name="Sun Q."/>
        </authorList>
    </citation>
    <scope>NUCLEOTIDE SEQUENCE [LARGE SCALE GENOMIC DNA]</scope>
    <source>
        <strain evidence="4 5">3_YM_SP_D4_24.mj</strain>
    </source>
</reference>
<comment type="similarity">
    <text evidence="2">Belongs to the ROK (NagC/XylR) family.</text>
</comment>
<keyword evidence="3" id="KW-0119">Carbohydrate metabolism</keyword>
<dbReference type="SUPFAM" id="SSF53067">
    <property type="entry name" value="Actin-like ATPase domain"/>
    <property type="match status" value="1"/>
</dbReference>
<dbReference type="InterPro" id="IPR049874">
    <property type="entry name" value="ROK_cs"/>
</dbReference>
<dbReference type="InterPro" id="IPR000600">
    <property type="entry name" value="ROK"/>
</dbReference>
<gene>
    <name evidence="4" type="ORF">H8712_10985</name>
</gene>
<evidence type="ECO:0000313" key="5">
    <source>
        <dbReference type="Proteomes" id="UP000661649"/>
    </source>
</evidence>
<evidence type="ECO:0000256" key="2">
    <source>
        <dbReference type="ARBA" id="ARBA00006479"/>
    </source>
</evidence>
<dbReference type="SUPFAM" id="SSF46785">
    <property type="entry name" value="Winged helix' DNA-binding domain"/>
    <property type="match status" value="1"/>
</dbReference>
<dbReference type="InterPro" id="IPR036388">
    <property type="entry name" value="WH-like_DNA-bd_sf"/>
</dbReference>
<comment type="caution">
    <text evidence="4">The sequence shown here is derived from an EMBL/GenBank/DDBJ whole genome shotgun (WGS) entry which is preliminary data.</text>
</comment>
<evidence type="ECO:0000313" key="4">
    <source>
        <dbReference type="EMBL" id="MBC8629128.1"/>
    </source>
</evidence>
<protein>
    <submittedName>
        <fullName evidence="4">ROK family transcriptional regulator</fullName>
    </submittedName>
</protein>
<dbReference type="PROSITE" id="PS01125">
    <property type="entry name" value="ROK"/>
    <property type="match status" value="1"/>
</dbReference>
<dbReference type="Gene3D" id="1.10.10.10">
    <property type="entry name" value="Winged helix-like DNA-binding domain superfamily/Winged helix DNA-binding domain"/>
    <property type="match status" value="1"/>
</dbReference>
<dbReference type="Gene3D" id="3.30.420.40">
    <property type="match status" value="2"/>
</dbReference>